<dbReference type="EMBL" id="CP010427">
    <property type="protein sequence ID" value="AJC48208.1"/>
    <property type="molecule type" value="Genomic_DNA"/>
</dbReference>
<accession>A0A0A8E2J5</accession>
<protein>
    <recommendedName>
        <fullName evidence="3">Lipoprotein</fullName>
    </recommendedName>
</protein>
<dbReference type="Proteomes" id="UP000031104">
    <property type="component" value="Chromosome"/>
</dbReference>
<keyword evidence="2" id="KW-1185">Reference proteome</keyword>
<gene>
    <name evidence="1" type="ORF">SD28_00285</name>
</gene>
<dbReference type="RefSeq" id="WP_039122955.1">
    <property type="nucleotide sequence ID" value="NZ_CP010427.1"/>
</dbReference>
<sequence length="536" mass="56410">MKKVFLNYSIMFSLTLFLGGCGSSEDVSRYGIVTDCSGVVCSIAVDNINLIRYTNLLGKTVDHIVKEEPVQGLADDIVWVINGGQYATNTQLSNHNLTQCADQVCTDTTNPTGYVFDSLGPKEISVSGTVVNSDGATQEINLGKSFTVEMGDPRIISEVMTGLYYRFTVDIEDTGIPGNATFAWKVNGTQVGTGQEVEYLFPEEGVEYTVTLEVSVDGTVVATAIENITTGKAGQPVLSSQQTGSNPLKWTIVANTTGTVIDDSWTKQWLVDGNIVSGEATNTLAYAFPLTSTVYTVEYIATKDGQTRQAITALTTASAIAPVIQGSSVVGDSLVYNLTATLQNTGITDEWTLKWGSNPSAIFTDVATSQTQVTFGSYDTVYTVSLTATPPSATITPVTVAITIDTGSAPAYTQAIYIVDSTTGTTAQAVANYYNSTVGLPGGVASIAASGDNLIFMCKSGYEIAGVAATLATGSFTEGNRGLQPVRTPTAYSSVLYISNNASLSSVSVLGEAAYNGFDLGGETYAWGVNCYVSNS</sequence>
<reference evidence="1 2" key="1">
    <citation type="submission" date="2014-12" db="EMBL/GenBank/DDBJ databases">
        <title>Complete genome sequence of Francisella guanzhouensis strain 08HL01032 isolated from air-conditioning system in China.</title>
        <authorList>
            <person name="Svensson D."/>
            <person name="Ohrman C."/>
            <person name="Backman S."/>
            <person name="Karlsson E."/>
            <person name="Nilsson E."/>
            <person name="Bystrom M."/>
            <person name="Larkeryd A."/>
            <person name="Stenberg P."/>
            <person name="Scholtz H.C."/>
            <person name="Forsman M."/>
            <person name="Sjodin A."/>
        </authorList>
    </citation>
    <scope>NUCLEOTIDE SEQUENCE [LARGE SCALE GENOMIC DNA]</scope>
    <source>
        <strain evidence="1 2">08HL01032</strain>
    </source>
</reference>
<dbReference type="PROSITE" id="PS51257">
    <property type="entry name" value="PROKAR_LIPOPROTEIN"/>
    <property type="match status" value="1"/>
</dbReference>
<dbReference type="InterPro" id="IPR021699">
    <property type="entry name" value="DUF3281"/>
</dbReference>
<evidence type="ECO:0000313" key="2">
    <source>
        <dbReference type="Proteomes" id="UP000031104"/>
    </source>
</evidence>
<dbReference type="OrthoDB" id="5605895at2"/>
<evidence type="ECO:0008006" key="3">
    <source>
        <dbReference type="Google" id="ProtNLM"/>
    </source>
</evidence>
<dbReference type="HOGENOM" id="CLU_507852_0_0_6"/>
<dbReference type="AlphaFoldDB" id="A0A0A8E2J5"/>
<proteinExistence type="predicted"/>
<dbReference type="KEGG" id="fgu:SD28_00285"/>
<name>A0A0A8E2J5_9GAMM</name>
<evidence type="ECO:0000313" key="1">
    <source>
        <dbReference type="EMBL" id="AJC48208.1"/>
    </source>
</evidence>
<organism evidence="1 2">
    <name type="scientific">Allofrancisella guangzhouensis</name>
    <dbReference type="NCBI Taxonomy" id="594679"/>
    <lineage>
        <taxon>Bacteria</taxon>
        <taxon>Pseudomonadati</taxon>
        <taxon>Pseudomonadota</taxon>
        <taxon>Gammaproteobacteria</taxon>
        <taxon>Thiotrichales</taxon>
        <taxon>Francisellaceae</taxon>
        <taxon>Allofrancisella</taxon>
    </lineage>
</organism>
<dbReference type="Pfam" id="PF11685">
    <property type="entry name" value="DUF3281"/>
    <property type="match status" value="1"/>
</dbReference>